<comment type="caution">
    <text evidence="2">The sequence shown here is derived from an EMBL/GenBank/DDBJ whole genome shotgun (WGS) entry which is preliminary data.</text>
</comment>
<feature type="transmembrane region" description="Helical" evidence="1">
    <location>
        <begin position="194"/>
        <end position="218"/>
    </location>
</feature>
<dbReference type="Pfam" id="PF06197">
    <property type="entry name" value="DUF998"/>
    <property type="match status" value="1"/>
</dbReference>
<dbReference type="Proteomes" id="UP000826651">
    <property type="component" value="Unassembled WGS sequence"/>
</dbReference>
<evidence type="ECO:0000313" key="2">
    <source>
        <dbReference type="EMBL" id="MBZ2198196.1"/>
    </source>
</evidence>
<keyword evidence="1" id="KW-1133">Transmembrane helix</keyword>
<feature type="transmembrane region" description="Helical" evidence="1">
    <location>
        <begin position="66"/>
        <end position="87"/>
    </location>
</feature>
<dbReference type="EMBL" id="JAGSHT010000017">
    <property type="protein sequence ID" value="MBZ2198196.1"/>
    <property type="molecule type" value="Genomic_DNA"/>
</dbReference>
<feature type="transmembrane region" description="Helical" evidence="1">
    <location>
        <begin position="99"/>
        <end position="115"/>
    </location>
</feature>
<accession>A0ABS7SCV8</accession>
<organism evidence="2 3">
    <name type="scientific">Occultella gossypii</name>
    <dbReference type="NCBI Taxonomy" id="2800820"/>
    <lineage>
        <taxon>Bacteria</taxon>
        <taxon>Bacillati</taxon>
        <taxon>Actinomycetota</taxon>
        <taxon>Actinomycetes</taxon>
        <taxon>Micrococcales</taxon>
        <taxon>Ruaniaceae</taxon>
        <taxon>Occultella</taxon>
    </lineage>
</organism>
<keyword evidence="1" id="KW-0812">Transmembrane</keyword>
<name>A0ABS7SCV8_9MICO</name>
<evidence type="ECO:0000313" key="3">
    <source>
        <dbReference type="Proteomes" id="UP000826651"/>
    </source>
</evidence>
<feature type="transmembrane region" description="Helical" evidence="1">
    <location>
        <begin position="25"/>
        <end position="46"/>
    </location>
</feature>
<reference evidence="2 3" key="1">
    <citation type="submission" date="2021-04" db="EMBL/GenBank/DDBJ databases">
        <title>Ruania sp. nov., isolated from sandy soil of mangrove forest.</title>
        <authorList>
            <person name="Ge X."/>
            <person name="Huang R."/>
            <person name="Liu W."/>
        </authorList>
    </citation>
    <scope>NUCLEOTIDE SEQUENCE [LARGE SCALE GENOMIC DNA]</scope>
    <source>
        <strain evidence="2 3">N2-46</strain>
    </source>
</reference>
<dbReference type="RefSeq" id="WP_223408742.1">
    <property type="nucleotide sequence ID" value="NZ_JAGSHT010000017.1"/>
</dbReference>
<feature type="transmembrane region" description="Helical" evidence="1">
    <location>
        <begin position="135"/>
        <end position="156"/>
    </location>
</feature>
<gene>
    <name evidence="2" type="ORF">KCQ71_18730</name>
</gene>
<evidence type="ECO:0000256" key="1">
    <source>
        <dbReference type="SAM" id="Phobius"/>
    </source>
</evidence>
<feature type="transmembrane region" description="Helical" evidence="1">
    <location>
        <begin position="168"/>
        <end position="188"/>
    </location>
</feature>
<protein>
    <submittedName>
        <fullName evidence="2">DUF998 domain-containing protein</fullName>
    </submittedName>
</protein>
<sequence length="228" mass="23721">MNTTREPATVHAVECTPEQRVTRSLLGWGVVAGPFYVVVSLAQALAHEGFDLTRHDWSLLAAGPQGWIQMVNLILTGAMVIAFAVGVARAWTSHWAPRLLGLYGVGLVAAGLLVADPMAGYPVGAAAASEISWHGLGHMVAGMVGFGGLIAATFVVARGQAREGRRGAAWVSRAVGVVFLAGFAGIASGSSTPAIVLGFTAVVLISWAWVAALGVHLYRRARVTATRV</sequence>
<proteinExistence type="predicted"/>
<dbReference type="InterPro" id="IPR009339">
    <property type="entry name" value="DUF998"/>
</dbReference>
<keyword evidence="3" id="KW-1185">Reference proteome</keyword>
<keyword evidence="1" id="KW-0472">Membrane</keyword>